<dbReference type="Pfam" id="PF05547">
    <property type="entry name" value="Peptidase_M6"/>
    <property type="match status" value="2"/>
</dbReference>
<dbReference type="Proteomes" id="UP001212997">
    <property type="component" value="Unassembled WGS sequence"/>
</dbReference>
<feature type="domain" description="Peptidase M6-like" evidence="2">
    <location>
        <begin position="212"/>
        <end position="279"/>
    </location>
</feature>
<feature type="region of interest" description="Disordered" evidence="1">
    <location>
        <begin position="374"/>
        <end position="398"/>
    </location>
</feature>
<dbReference type="PANTHER" id="PTHR41775:SF1">
    <property type="entry name" value="PEPTIDASE M6-LIKE DOMAIN-CONTAINING PROTEIN"/>
    <property type="match status" value="1"/>
</dbReference>
<dbReference type="InterPro" id="IPR008757">
    <property type="entry name" value="Peptidase_M6-like_domain"/>
</dbReference>
<protein>
    <recommendedName>
        <fullName evidence="2">Peptidase M6-like domain-containing protein</fullName>
    </recommendedName>
</protein>
<dbReference type="GO" id="GO:0006508">
    <property type="term" value="P:proteolysis"/>
    <property type="evidence" value="ECO:0007669"/>
    <property type="project" value="InterPro"/>
</dbReference>
<feature type="compositionally biased region" description="Polar residues" evidence="1">
    <location>
        <begin position="386"/>
        <end position="398"/>
    </location>
</feature>
<name>A0AAD5UUD8_9APHY</name>
<evidence type="ECO:0000313" key="3">
    <source>
        <dbReference type="EMBL" id="KAJ3478059.1"/>
    </source>
</evidence>
<dbReference type="AlphaFoldDB" id="A0AAD5UUD8"/>
<dbReference type="NCBIfam" id="TIGR03296">
    <property type="entry name" value="M6dom_TIGR03296"/>
    <property type="match status" value="1"/>
</dbReference>
<sequence length="592" mass="64466">MDYLTFSEKPCFCPPHPDLLARQQVDTARAQADGTTQQAFAMTNNISGPRTGRIPGMNDGTIFPESHFDAAPTLSLMSRAALERAPLRGPTRVAVVLVEFTDKKFNAGAKANFQDLFFSTGKIATGSVTEYYKEVSKGLVTLTGEVVGPFQLRNPSTYYANNDHGRGNSFPNSRTMADEALTLADGSLNFSPYDNDGNGYVRHSFVMPRSTKVYAFLTIPQDAKIGVCAHELGHLLFGWPDLYDIDNSSAGVGNWCLMAAGSWGGGGSRPVHPSAWCKANQGWVDVINETTNHQVAIGDVKTTKKVHRLWKDGDATGKEYFLVENRQTTAFDGNLPGSGLLIWHIDDSVDNNANERHPKVGLLQADGREELQTRASLGDGGDPFPGTSNNVSFTATSNPGSKSYYGADTFVSVTGIPRSSPSMTVNITVKPQARPVSASITSSSWYQLRNSLTGYSLDVINDGAGNKEGHIQLAREGNSSGQYWQFRPRPDGTYEIRNLFLGPNRALDVYGNDKTVPHVAEVGYYSGQYWTMTPWGDGSYRLDNAYSGPYLLLDSLDGGTKVRLSSGPNSGRPTQRWTLTKVRDVTEGDFLA</sequence>
<evidence type="ECO:0000259" key="2">
    <source>
        <dbReference type="Pfam" id="PF05547"/>
    </source>
</evidence>
<evidence type="ECO:0000313" key="4">
    <source>
        <dbReference type="Proteomes" id="UP001212997"/>
    </source>
</evidence>
<organism evidence="3 4">
    <name type="scientific">Meripilus lineatus</name>
    <dbReference type="NCBI Taxonomy" id="2056292"/>
    <lineage>
        <taxon>Eukaryota</taxon>
        <taxon>Fungi</taxon>
        <taxon>Dikarya</taxon>
        <taxon>Basidiomycota</taxon>
        <taxon>Agaricomycotina</taxon>
        <taxon>Agaricomycetes</taxon>
        <taxon>Polyporales</taxon>
        <taxon>Meripilaceae</taxon>
        <taxon>Meripilus</taxon>
    </lineage>
</organism>
<evidence type="ECO:0000256" key="1">
    <source>
        <dbReference type="SAM" id="MobiDB-lite"/>
    </source>
</evidence>
<gene>
    <name evidence="3" type="ORF">NLI96_g10024</name>
</gene>
<comment type="caution">
    <text evidence="3">The sequence shown here is derived from an EMBL/GenBank/DDBJ whole genome shotgun (WGS) entry which is preliminary data.</text>
</comment>
<dbReference type="Gene3D" id="2.80.10.50">
    <property type="match status" value="2"/>
</dbReference>
<accession>A0AAD5UUD8</accession>
<dbReference type="InterPro" id="IPR035992">
    <property type="entry name" value="Ricin_B-like_lectins"/>
</dbReference>
<dbReference type="EMBL" id="JANAWD010000541">
    <property type="protein sequence ID" value="KAJ3478059.1"/>
    <property type="molecule type" value="Genomic_DNA"/>
</dbReference>
<keyword evidence="4" id="KW-1185">Reference proteome</keyword>
<proteinExistence type="predicted"/>
<feature type="domain" description="Peptidase M6-like" evidence="2">
    <location>
        <begin position="110"/>
        <end position="195"/>
    </location>
</feature>
<dbReference type="PANTHER" id="PTHR41775">
    <property type="entry name" value="SECRETED PROTEIN-RELATED"/>
    <property type="match status" value="1"/>
</dbReference>
<dbReference type="PROSITE" id="PS50231">
    <property type="entry name" value="RICIN_B_LECTIN"/>
    <property type="match status" value="1"/>
</dbReference>
<dbReference type="SUPFAM" id="SSF55486">
    <property type="entry name" value="Metalloproteases ('zincins'), catalytic domain"/>
    <property type="match status" value="1"/>
</dbReference>
<reference evidence="3" key="1">
    <citation type="submission" date="2022-07" db="EMBL/GenBank/DDBJ databases">
        <title>Genome Sequence of Physisporinus lineatus.</title>
        <authorList>
            <person name="Buettner E."/>
        </authorList>
    </citation>
    <scope>NUCLEOTIDE SEQUENCE</scope>
    <source>
        <strain evidence="3">VT162</strain>
    </source>
</reference>
<dbReference type="GO" id="GO:0008233">
    <property type="term" value="F:peptidase activity"/>
    <property type="evidence" value="ECO:0007669"/>
    <property type="project" value="InterPro"/>
</dbReference>
<dbReference type="SUPFAM" id="SSF50370">
    <property type="entry name" value="Ricin B-like lectins"/>
    <property type="match status" value="1"/>
</dbReference>
<dbReference type="CDD" id="cd00161">
    <property type="entry name" value="beta-trefoil_Ricin-like"/>
    <property type="match status" value="1"/>
</dbReference>